<comment type="caution">
    <text evidence="3">The sequence shown here is derived from an EMBL/GenBank/DDBJ whole genome shotgun (WGS) entry which is preliminary data.</text>
</comment>
<proteinExistence type="predicted"/>
<dbReference type="EMBL" id="JANEYG010000101">
    <property type="protein sequence ID" value="KAJ8913145.1"/>
    <property type="molecule type" value="Genomic_DNA"/>
</dbReference>
<dbReference type="InterPro" id="IPR018289">
    <property type="entry name" value="MULE_transposase_dom"/>
</dbReference>
<dbReference type="Proteomes" id="UP001159042">
    <property type="component" value="Unassembled WGS sequence"/>
</dbReference>
<keyword evidence="4" id="KW-1185">Reference proteome</keyword>
<dbReference type="PANTHER" id="PTHR35385">
    <property type="entry name" value="PROTEIN B, PUTATIVE-RELATED-RELATED"/>
    <property type="match status" value="1"/>
</dbReference>
<dbReference type="InterPro" id="IPR007527">
    <property type="entry name" value="Znf_SWIM"/>
</dbReference>
<name>A0AAV8VGQ5_9CUCU</name>
<organism evidence="3 4">
    <name type="scientific">Exocentrus adspersus</name>
    <dbReference type="NCBI Taxonomy" id="1586481"/>
    <lineage>
        <taxon>Eukaryota</taxon>
        <taxon>Metazoa</taxon>
        <taxon>Ecdysozoa</taxon>
        <taxon>Arthropoda</taxon>
        <taxon>Hexapoda</taxon>
        <taxon>Insecta</taxon>
        <taxon>Pterygota</taxon>
        <taxon>Neoptera</taxon>
        <taxon>Endopterygota</taxon>
        <taxon>Coleoptera</taxon>
        <taxon>Polyphaga</taxon>
        <taxon>Cucujiformia</taxon>
        <taxon>Chrysomeloidea</taxon>
        <taxon>Cerambycidae</taxon>
        <taxon>Lamiinae</taxon>
        <taxon>Acanthocinini</taxon>
        <taxon>Exocentrus</taxon>
    </lineage>
</organism>
<dbReference type="GO" id="GO:0008270">
    <property type="term" value="F:zinc ion binding"/>
    <property type="evidence" value="ECO:0007669"/>
    <property type="project" value="UniProtKB-KW"/>
</dbReference>
<dbReference type="AlphaFoldDB" id="A0AAV8VGQ5"/>
<evidence type="ECO:0000313" key="3">
    <source>
        <dbReference type="EMBL" id="KAJ8913145.1"/>
    </source>
</evidence>
<dbReference type="PROSITE" id="PS00022">
    <property type="entry name" value="EGF_1"/>
    <property type="match status" value="1"/>
</dbReference>
<dbReference type="PROSITE" id="PS50966">
    <property type="entry name" value="ZF_SWIM"/>
    <property type="match status" value="1"/>
</dbReference>
<keyword evidence="1" id="KW-0862">Zinc</keyword>
<protein>
    <recommendedName>
        <fullName evidence="2">SWIM-type domain-containing protein</fullName>
    </recommendedName>
</protein>
<sequence length="777" mass="88412">MYDLTNIITKLNARFCVVLDKCEKECAILRVNVNSEEDVTAFLEAFSDITKTNWIVHHNVLSPQRMVFHKAWLCHHSCKHKSIHQKTERNAGCSAAMDIKIKLNTVNTRRNDAYLARSPPLCAIVRLKNEHNHNVNTSAVLRLLRVSKETIFAFETYFTSGLSASEAISMHESKLLLTDKAYTALADSSINPTRRQVQTIHDNWRSKNLGTYMEPFEKLKEKLLEYNKQDLIVSFREEPPWCILIATGIMRRAQTLGTSREMIFCDSSASCDTRQSTITIMMAPTKAGAVPIAILIHENQTEASYTSAFSFLKSKYPTCFGGQESPMLFMTDDGTAEKNALKTVWPSSQQLLCHFHVGQAEWRWLHSNTKIPKNKQQELMLMFKKVMYATEYEELSVAVNNIQSLCEDYPEFVNRFEKFYSLSEEWTLFARKGKLTRNNNTNNFSEATVRIIKDVVLGRSKAFNVVALVDFLVVVFDEYLQKRILSYAYNRRNKSVISFHHLLKKMDGVSAERVKKIDNHLYKVPSATDKNCNYLVDTEIGICTCPFGAQGRFCKHQAFVYNCFKCSLPNMPLVSASERYNLGQLALGGKCPELSFFLGLNENIPNNDGSHISSSTSQDYNVVDLSIGSVDENFNQINMKESQISDCGEKMIEECKDSSEYDTHISSEIVRFKPLLQNLPLNLKKKLDLCMIKIHTQEQFNSFVATAVAQMSRNFKGGAAIRVQPTSIARRRNAVTKGSKRIAAGRPPTKFKCNRVKKRQRNLHKNIMANLPSAKSH</sequence>
<reference evidence="3 4" key="1">
    <citation type="journal article" date="2023" name="Insect Mol. Biol.">
        <title>Genome sequencing provides insights into the evolution of gene families encoding plant cell wall-degrading enzymes in longhorned beetles.</title>
        <authorList>
            <person name="Shin N.R."/>
            <person name="Okamura Y."/>
            <person name="Kirsch R."/>
            <person name="Pauchet Y."/>
        </authorList>
    </citation>
    <scope>NUCLEOTIDE SEQUENCE [LARGE SCALE GENOMIC DNA]</scope>
    <source>
        <strain evidence="3">EAD_L_NR</strain>
    </source>
</reference>
<dbReference type="Pfam" id="PF10551">
    <property type="entry name" value="MULE"/>
    <property type="match status" value="1"/>
</dbReference>
<keyword evidence="1" id="KW-0479">Metal-binding</keyword>
<dbReference type="InterPro" id="IPR000742">
    <property type="entry name" value="EGF"/>
</dbReference>
<evidence type="ECO:0000313" key="4">
    <source>
        <dbReference type="Proteomes" id="UP001159042"/>
    </source>
</evidence>
<dbReference type="PANTHER" id="PTHR35385:SF2">
    <property type="entry name" value="PROTEIN B, PUTATIVE-RELATED"/>
    <property type="match status" value="1"/>
</dbReference>
<feature type="non-terminal residue" evidence="3">
    <location>
        <position position="777"/>
    </location>
</feature>
<evidence type="ECO:0000259" key="2">
    <source>
        <dbReference type="PROSITE" id="PS50966"/>
    </source>
</evidence>
<feature type="domain" description="SWIM-type" evidence="2">
    <location>
        <begin position="534"/>
        <end position="565"/>
    </location>
</feature>
<evidence type="ECO:0000256" key="1">
    <source>
        <dbReference type="PROSITE-ProRule" id="PRU00325"/>
    </source>
</evidence>
<keyword evidence="1" id="KW-0863">Zinc-finger</keyword>
<gene>
    <name evidence="3" type="ORF">NQ315_006063</name>
</gene>
<accession>A0AAV8VGQ5</accession>